<keyword evidence="3" id="KW-1185">Reference proteome</keyword>
<gene>
    <name evidence="2" type="ORF">JY572_26335</name>
</gene>
<feature type="region of interest" description="Disordered" evidence="1">
    <location>
        <begin position="280"/>
        <end position="303"/>
    </location>
</feature>
<evidence type="ECO:0000256" key="1">
    <source>
        <dbReference type="SAM" id="MobiDB-lite"/>
    </source>
</evidence>
<feature type="compositionally biased region" description="Acidic residues" evidence="1">
    <location>
        <begin position="292"/>
        <end position="303"/>
    </location>
</feature>
<dbReference type="SUPFAM" id="SSF48452">
    <property type="entry name" value="TPR-like"/>
    <property type="match status" value="1"/>
</dbReference>
<name>A0ABX7MZL8_9BACT</name>
<dbReference type="EMBL" id="CP071091">
    <property type="protein sequence ID" value="QSQ11892.1"/>
    <property type="molecule type" value="Genomic_DNA"/>
</dbReference>
<evidence type="ECO:0000313" key="3">
    <source>
        <dbReference type="Proteomes" id="UP000663090"/>
    </source>
</evidence>
<feature type="region of interest" description="Disordered" evidence="1">
    <location>
        <begin position="156"/>
        <end position="245"/>
    </location>
</feature>
<dbReference type="Proteomes" id="UP000663090">
    <property type="component" value="Chromosome"/>
</dbReference>
<evidence type="ECO:0008006" key="4">
    <source>
        <dbReference type="Google" id="ProtNLM"/>
    </source>
</evidence>
<dbReference type="RefSeq" id="WP_206713631.1">
    <property type="nucleotide sequence ID" value="NZ_CP071091.1"/>
</dbReference>
<reference evidence="2 3" key="1">
    <citation type="submission" date="2021-02" db="EMBL/GenBank/DDBJ databases">
        <title>De Novo genome assembly of isolated myxobacteria.</title>
        <authorList>
            <person name="Stevens D.C."/>
        </authorList>
    </citation>
    <scope>NUCLEOTIDE SEQUENCE [LARGE SCALE GENOMIC DNA]</scope>
    <source>
        <strain evidence="2 3">SCHIC003</strain>
    </source>
</reference>
<dbReference type="InterPro" id="IPR011990">
    <property type="entry name" value="TPR-like_helical_dom_sf"/>
</dbReference>
<evidence type="ECO:0000313" key="2">
    <source>
        <dbReference type="EMBL" id="QSQ11892.1"/>
    </source>
</evidence>
<protein>
    <recommendedName>
        <fullName evidence="4">Bacterial transcriptional activator domain-containing protein</fullName>
    </recommendedName>
</protein>
<accession>A0ABX7MZL8</accession>
<dbReference type="Gene3D" id="1.25.40.10">
    <property type="entry name" value="Tetratricopeptide repeat domain"/>
    <property type="match status" value="1"/>
</dbReference>
<sequence length="303" mass="32693">MSERVQTQLKTLKETSRSLFIQERYAECAEVLARIVRLMPKDPNARVRHAEICRRAGDRPGAVASYRMAAELLLSQGCEARARAALRAALAVDPRDPELSSDVARLGQTSLPPATALEDERLYITANDILEEPSRTESRGGTPPPPPPAFVLRAAEEASSAGPLPAAPTIAPVKMKPSETRLPPSAVKVRRDERPQTPPTLVPVTLPTPRAGSELDAAPKGHAQATGASTHRTPPPRITPEPPAMGYRPELRWLSPNAVALRSSPQSAWVVIRAEGPLSLSRAESVAVPPELPEDDEPLQLTH</sequence>
<feature type="compositionally biased region" description="Pro residues" evidence="1">
    <location>
        <begin position="233"/>
        <end position="243"/>
    </location>
</feature>
<organism evidence="2 3">
    <name type="scientific">Myxococcus landrumensis</name>
    <dbReference type="NCBI Taxonomy" id="2813577"/>
    <lineage>
        <taxon>Bacteria</taxon>
        <taxon>Pseudomonadati</taxon>
        <taxon>Myxococcota</taxon>
        <taxon>Myxococcia</taxon>
        <taxon>Myxococcales</taxon>
        <taxon>Cystobacterineae</taxon>
        <taxon>Myxococcaceae</taxon>
        <taxon>Myxococcus</taxon>
    </lineage>
</organism>
<proteinExistence type="predicted"/>